<dbReference type="Gene3D" id="3.40.50.2300">
    <property type="match status" value="1"/>
</dbReference>
<dbReference type="SUPFAM" id="SSF46894">
    <property type="entry name" value="C-terminal effector domain of the bipartite response regulators"/>
    <property type="match status" value="1"/>
</dbReference>
<reference evidence="5" key="1">
    <citation type="journal article" date="2014" name="Int. J. Syst. Evol. Microbiol.">
        <title>Complete genome sequence of Corynebacterium casei LMG S-19264T (=DSM 44701T), isolated from a smear-ripened cheese.</title>
        <authorList>
            <consortium name="US DOE Joint Genome Institute (JGI-PGF)"/>
            <person name="Walter F."/>
            <person name="Albersmeier A."/>
            <person name="Kalinowski J."/>
            <person name="Ruckert C."/>
        </authorList>
    </citation>
    <scope>NUCLEOTIDE SEQUENCE</scope>
    <source>
        <strain evidence="5">CGMCC 4.7299</strain>
    </source>
</reference>
<evidence type="ECO:0000256" key="1">
    <source>
        <dbReference type="ARBA" id="ARBA00023015"/>
    </source>
</evidence>
<protein>
    <submittedName>
        <fullName evidence="5">Helix-turn-helix transcriptional regulator</fullName>
    </submittedName>
</protein>
<accession>A0A8J3BWV4</accession>
<keyword evidence="2" id="KW-0238">DNA-binding</keyword>
<organism evidence="5 6">
    <name type="scientific">Mangrovihabitans endophyticus</name>
    <dbReference type="NCBI Taxonomy" id="1751298"/>
    <lineage>
        <taxon>Bacteria</taxon>
        <taxon>Bacillati</taxon>
        <taxon>Actinomycetota</taxon>
        <taxon>Actinomycetes</taxon>
        <taxon>Micromonosporales</taxon>
        <taxon>Micromonosporaceae</taxon>
        <taxon>Mangrovihabitans</taxon>
    </lineage>
</organism>
<dbReference type="InterPro" id="IPR000792">
    <property type="entry name" value="Tscrpt_reg_LuxR_C"/>
</dbReference>
<name>A0A8J3BWV4_9ACTN</name>
<dbReference type="RefSeq" id="WP_189077986.1">
    <property type="nucleotide sequence ID" value="NZ_BMMX01000002.1"/>
</dbReference>
<feature type="domain" description="HTH luxR-type" evidence="4">
    <location>
        <begin position="134"/>
        <end position="199"/>
    </location>
</feature>
<keyword evidence="1" id="KW-0805">Transcription regulation</keyword>
<dbReference type="AlphaFoldDB" id="A0A8J3BWV4"/>
<evidence type="ECO:0000259" key="4">
    <source>
        <dbReference type="PROSITE" id="PS50043"/>
    </source>
</evidence>
<dbReference type="CDD" id="cd06170">
    <property type="entry name" value="LuxR_C_like"/>
    <property type="match status" value="1"/>
</dbReference>
<dbReference type="GO" id="GO:0006355">
    <property type="term" value="P:regulation of DNA-templated transcription"/>
    <property type="evidence" value="ECO:0007669"/>
    <property type="project" value="InterPro"/>
</dbReference>
<comment type="caution">
    <text evidence="5">The sequence shown here is derived from an EMBL/GenBank/DDBJ whole genome shotgun (WGS) entry which is preliminary data.</text>
</comment>
<evidence type="ECO:0000313" key="6">
    <source>
        <dbReference type="Proteomes" id="UP000656042"/>
    </source>
</evidence>
<dbReference type="PRINTS" id="PR00038">
    <property type="entry name" value="HTHLUXR"/>
</dbReference>
<evidence type="ECO:0000256" key="2">
    <source>
        <dbReference type="ARBA" id="ARBA00023125"/>
    </source>
</evidence>
<dbReference type="InterPro" id="IPR016032">
    <property type="entry name" value="Sig_transdc_resp-reg_C-effctor"/>
</dbReference>
<gene>
    <name evidence="5" type="ORF">GCM10012284_10930</name>
</gene>
<dbReference type="EMBL" id="BMMX01000002">
    <property type="protein sequence ID" value="GGK78829.1"/>
    <property type="molecule type" value="Genomic_DNA"/>
</dbReference>
<dbReference type="GO" id="GO:0003677">
    <property type="term" value="F:DNA binding"/>
    <property type="evidence" value="ECO:0007669"/>
    <property type="project" value="UniProtKB-KW"/>
</dbReference>
<dbReference type="PANTHER" id="PTHR44688">
    <property type="entry name" value="DNA-BINDING TRANSCRIPTIONAL ACTIVATOR DEVR_DOSR"/>
    <property type="match status" value="1"/>
</dbReference>
<dbReference type="Proteomes" id="UP000656042">
    <property type="component" value="Unassembled WGS sequence"/>
</dbReference>
<dbReference type="PROSITE" id="PS50043">
    <property type="entry name" value="HTH_LUXR_2"/>
    <property type="match status" value="1"/>
</dbReference>
<evidence type="ECO:0000313" key="5">
    <source>
        <dbReference type="EMBL" id="GGK78829.1"/>
    </source>
</evidence>
<dbReference type="SMART" id="SM00421">
    <property type="entry name" value="HTH_LUXR"/>
    <property type="match status" value="1"/>
</dbReference>
<dbReference type="PANTHER" id="PTHR44688:SF16">
    <property type="entry name" value="DNA-BINDING TRANSCRIPTIONAL ACTIVATOR DEVR_DOSR"/>
    <property type="match status" value="1"/>
</dbReference>
<evidence type="ECO:0000256" key="3">
    <source>
        <dbReference type="ARBA" id="ARBA00023163"/>
    </source>
</evidence>
<reference evidence="5" key="2">
    <citation type="submission" date="2020-09" db="EMBL/GenBank/DDBJ databases">
        <authorList>
            <person name="Sun Q."/>
            <person name="Zhou Y."/>
        </authorList>
    </citation>
    <scope>NUCLEOTIDE SEQUENCE</scope>
    <source>
        <strain evidence="5">CGMCC 4.7299</strain>
    </source>
</reference>
<dbReference type="Pfam" id="PF00196">
    <property type="entry name" value="GerE"/>
    <property type="match status" value="1"/>
</dbReference>
<keyword evidence="6" id="KW-1185">Reference proteome</keyword>
<sequence length="201" mass="21576">MEKITVAVHVTDPVDAAGLRGYLEQVPDLSIVQNDPQVRLVVAERRSAGALALLRQHADGNAPQILLGDLPATALVGALDAGLAAVISPRDAGLDRLSTTIRAVVAGSTLLPPDLVTELVHQLHRLQKDVLAPNGLSSSGLTTRELDVLRLLAEGYETAEIAARLNWAERTVKNIVRVINTREHLNNRSHAVSWALRNGLI</sequence>
<keyword evidence="3" id="KW-0804">Transcription</keyword>
<proteinExistence type="predicted"/>